<evidence type="ECO:0000313" key="3">
    <source>
        <dbReference type="EMBL" id="PZP48364.1"/>
    </source>
</evidence>
<dbReference type="Gene3D" id="3.30.460.10">
    <property type="entry name" value="Beta Polymerase, domain 2"/>
    <property type="match status" value="1"/>
</dbReference>
<accession>A0A2W5F2C0</accession>
<dbReference type="HAMAP" id="MF_01477">
    <property type="entry name" value="Iojap_RsfS"/>
    <property type="match status" value="1"/>
</dbReference>
<evidence type="ECO:0000313" key="4">
    <source>
        <dbReference type="Proteomes" id="UP000249645"/>
    </source>
</evidence>
<keyword evidence="2" id="KW-0963">Cytoplasm</keyword>
<dbReference type="AlphaFoldDB" id="A0A2W5F2C0"/>
<organism evidence="3 4">
    <name type="scientific">Pseudopedobacter saltans</name>
    <dbReference type="NCBI Taxonomy" id="151895"/>
    <lineage>
        <taxon>Bacteria</taxon>
        <taxon>Pseudomonadati</taxon>
        <taxon>Bacteroidota</taxon>
        <taxon>Sphingobacteriia</taxon>
        <taxon>Sphingobacteriales</taxon>
        <taxon>Sphingobacteriaceae</taxon>
        <taxon>Pseudopedobacter</taxon>
    </lineage>
</organism>
<dbReference type="PANTHER" id="PTHR21043:SF0">
    <property type="entry name" value="MITOCHONDRIAL ASSEMBLY OF RIBOSOMAL LARGE SUBUNIT PROTEIN 1"/>
    <property type="match status" value="1"/>
</dbReference>
<keyword evidence="2" id="KW-0810">Translation regulation</keyword>
<comment type="subunit">
    <text evidence="2">Interacts with ribosomal protein uL14 (rplN).</text>
</comment>
<gene>
    <name evidence="2 3" type="primary">rsfS</name>
    <name evidence="3" type="ORF">DI598_09985</name>
</gene>
<dbReference type="GO" id="GO:0090071">
    <property type="term" value="P:negative regulation of ribosome biogenesis"/>
    <property type="evidence" value="ECO:0007669"/>
    <property type="project" value="UniProtKB-UniRule"/>
</dbReference>
<dbReference type="InterPro" id="IPR043519">
    <property type="entry name" value="NT_sf"/>
</dbReference>
<dbReference type="PANTHER" id="PTHR21043">
    <property type="entry name" value="IOJAP SUPERFAMILY ORTHOLOG"/>
    <property type="match status" value="1"/>
</dbReference>
<dbReference type="GO" id="GO:0042256">
    <property type="term" value="P:cytosolic ribosome assembly"/>
    <property type="evidence" value="ECO:0007669"/>
    <property type="project" value="UniProtKB-UniRule"/>
</dbReference>
<dbReference type="Proteomes" id="UP000249645">
    <property type="component" value="Unassembled WGS sequence"/>
</dbReference>
<sequence>MVKSEKEKVAKTSAAKKLTKSSKLYKTILKAIEDKKGENVISLDLRKIDAASADFFIVCEAVSAPQIRAIFQNIETEVQKECDESPYHHEGLENLEWVIIDYVNIVIHIMQPEIRKYYRLEEMWSDGVADIL</sequence>
<dbReference type="GO" id="GO:0017148">
    <property type="term" value="P:negative regulation of translation"/>
    <property type="evidence" value="ECO:0007669"/>
    <property type="project" value="UniProtKB-UniRule"/>
</dbReference>
<comment type="function">
    <text evidence="2">Functions as a ribosomal silencing factor. Interacts with ribosomal protein uL14 (rplN), blocking formation of intersubunit bridge B8. Prevents association of the 30S and 50S ribosomal subunits and the formation of functional ribosomes, thus repressing translation.</text>
</comment>
<evidence type="ECO:0000256" key="2">
    <source>
        <dbReference type="HAMAP-Rule" id="MF_01477"/>
    </source>
</evidence>
<name>A0A2W5F2C0_9SPHI</name>
<comment type="caution">
    <text evidence="3">The sequence shown here is derived from an EMBL/GenBank/DDBJ whole genome shotgun (WGS) entry which is preliminary data.</text>
</comment>
<evidence type="ECO:0000256" key="1">
    <source>
        <dbReference type="ARBA" id="ARBA00010574"/>
    </source>
</evidence>
<dbReference type="GO" id="GO:0043023">
    <property type="term" value="F:ribosomal large subunit binding"/>
    <property type="evidence" value="ECO:0007669"/>
    <property type="project" value="TreeGrafter"/>
</dbReference>
<dbReference type="NCBIfam" id="TIGR00090">
    <property type="entry name" value="rsfS_iojap_ybeB"/>
    <property type="match status" value="1"/>
</dbReference>
<comment type="subcellular location">
    <subcellularLocation>
        <location evidence="2">Cytoplasm</location>
    </subcellularLocation>
</comment>
<dbReference type="GO" id="GO:0005737">
    <property type="term" value="C:cytoplasm"/>
    <property type="evidence" value="ECO:0007669"/>
    <property type="project" value="UniProtKB-SubCell"/>
</dbReference>
<reference evidence="3 4" key="1">
    <citation type="submission" date="2017-11" db="EMBL/GenBank/DDBJ databases">
        <title>Infants hospitalized years apart are colonized by the same room-sourced microbial strains.</title>
        <authorList>
            <person name="Brooks B."/>
            <person name="Olm M.R."/>
            <person name="Firek B.A."/>
            <person name="Baker R."/>
            <person name="Thomas B.C."/>
            <person name="Morowitz M.J."/>
            <person name="Banfield J.F."/>
        </authorList>
    </citation>
    <scope>NUCLEOTIDE SEQUENCE [LARGE SCALE GENOMIC DNA]</scope>
    <source>
        <strain evidence="3">S2_009_000_R2_76</strain>
    </source>
</reference>
<dbReference type="InterPro" id="IPR004394">
    <property type="entry name" value="Iojap/RsfS/C7orf30"/>
</dbReference>
<comment type="similarity">
    <text evidence="1 2">Belongs to the Iojap/RsfS family.</text>
</comment>
<keyword evidence="2" id="KW-0678">Repressor</keyword>
<dbReference type="Pfam" id="PF02410">
    <property type="entry name" value="RsfS"/>
    <property type="match status" value="1"/>
</dbReference>
<protein>
    <recommendedName>
        <fullName evidence="2">Ribosomal silencing factor RsfS</fullName>
    </recommendedName>
</protein>
<dbReference type="EMBL" id="QFOI01000163">
    <property type="protein sequence ID" value="PZP48364.1"/>
    <property type="molecule type" value="Genomic_DNA"/>
</dbReference>
<proteinExistence type="inferred from homology"/>
<dbReference type="SUPFAM" id="SSF81301">
    <property type="entry name" value="Nucleotidyltransferase"/>
    <property type="match status" value="1"/>
</dbReference>